<dbReference type="AlphaFoldDB" id="A0A101M1I4"/>
<accession>A0A101M1I4</accession>
<proteinExistence type="predicted"/>
<gene>
    <name evidence="1" type="ORF">ABT39_MTgene3793</name>
</gene>
<comment type="caution">
    <text evidence="1">The sequence shown here is derived from an EMBL/GenBank/DDBJ whole genome shotgun (WGS) entry which is preliminary data.</text>
</comment>
<dbReference type="EMBL" id="LKAM01000003">
    <property type="protein sequence ID" value="KUM49244.1"/>
    <property type="molecule type" value="Genomic_DNA"/>
</dbReference>
<protein>
    <submittedName>
        <fullName evidence="1">Uncharacterized protein</fullName>
    </submittedName>
</protein>
<evidence type="ECO:0000313" key="1">
    <source>
        <dbReference type="EMBL" id="KUM49244.1"/>
    </source>
</evidence>
<geneLocation type="mitochondrion" evidence="1"/>
<sequence length="53" mass="5723">MAAALFNCRANKIGENPLVGDGCLAIHLWLLRYSTALIDCANLNGLAQRFGTM</sequence>
<name>A0A101M1I4_PICGL</name>
<organism evidence="1">
    <name type="scientific">Picea glauca</name>
    <name type="common">White spruce</name>
    <name type="synonym">Pinus glauca</name>
    <dbReference type="NCBI Taxonomy" id="3330"/>
    <lineage>
        <taxon>Eukaryota</taxon>
        <taxon>Viridiplantae</taxon>
        <taxon>Streptophyta</taxon>
        <taxon>Embryophyta</taxon>
        <taxon>Tracheophyta</taxon>
        <taxon>Spermatophyta</taxon>
        <taxon>Pinopsida</taxon>
        <taxon>Pinidae</taxon>
        <taxon>Conifers I</taxon>
        <taxon>Pinales</taxon>
        <taxon>Pinaceae</taxon>
        <taxon>Picea</taxon>
    </lineage>
</organism>
<keyword evidence="1" id="KW-0496">Mitochondrion</keyword>
<reference evidence="1" key="1">
    <citation type="journal article" date="2015" name="Genome Biol. Evol.">
        <title>Organellar Genomes of White Spruce (Picea glauca): Assembly and Annotation.</title>
        <authorList>
            <person name="Jackman S.D."/>
            <person name="Warren R.L."/>
            <person name="Gibb E.A."/>
            <person name="Vandervalk B.P."/>
            <person name="Mohamadi H."/>
            <person name="Chu J."/>
            <person name="Raymond A."/>
            <person name="Pleasance S."/>
            <person name="Coope R."/>
            <person name="Wildung M.R."/>
            <person name="Ritland C.E."/>
            <person name="Bousquet J."/>
            <person name="Jones S.J."/>
            <person name="Bohlmann J."/>
            <person name="Birol I."/>
        </authorList>
    </citation>
    <scope>NUCLEOTIDE SEQUENCE [LARGE SCALE GENOMIC DNA]</scope>
    <source>
        <tissue evidence="1">Flushing bud</tissue>
    </source>
</reference>